<accession>A0AAV9J3X8</accession>
<feature type="compositionally biased region" description="Low complexity" evidence="1">
    <location>
        <begin position="578"/>
        <end position="600"/>
    </location>
</feature>
<dbReference type="EMBL" id="JAVFHQ010000095">
    <property type="protein sequence ID" value="KAK4539425.1"/>
    <property type="molecule type" value="Genomic_DNA"/>
</dbReference>
<feature type="region of interest" description="Disordered" evidence="1">
    <location>
        <begin position="157"/>
        <end position="176"/>
    </location>
</feature>
<reference evidence="2 3" key="1">
    <citation type="submission" date="2021-11" db="EMBL/GenBank/DDBJ databases">
        <title>Black yeast isolated from Biological Soil Crust.</title>
        <authorList>
            <person name="Kurbessoian T."/>
        </authorList>
    </citation>
    <scope>NUCLEOTIDE SEQUENCE [LARGE SCALE GENOMIC DNA]</scope>
    <source>
        <strain evidence="2 3">CCFEE 5522</strain>
    </source>
</reference>
<feature type="compositionally biased region" description="Basic and acidic residues" evidence="1">
    <location>
        <begin position="902"/>
        <end position="913"/>
    </location>
</feature>
<feature type="compositionally biased region" description="Low complexity" evidence="1">
    <location>
        <begin position="880"/>
        <end position="898"/>
    </location>
</feature>
<evidence type="ECO:0000256" key="1">
    <source>
        <dbReference type="SAM" id="MobiDB-lite"/>
    </source>
</evidence>
<dbReference type="Gene3D" id="1.25.40.10">
    <property type="entry name" value="Tetratricopeptide repeat domain"/>
    <property type="match status" value="1"/>
</dbReference>
<feature type="compositionally biased region" description="Polar residues" evidence="1">
    <location>
        <begin position="157"/>
        <end position="173"/>
    </location>
</feature>
<evidence type="ECO:0000313" key="3">
    <source>
        <dbReference type="Proteomes" id="UP001324427"/>
    </source>
</evidence>
<protein>
    <recommendedName>
        <fullName evidence="4">Pentatricopeptide repeat domain-containing protein</fullName>
    </recommendedName>
</protein>
<name>A0AAV9J3X8_9PEZI</name>
<feature type="region of interest" description="Disordered" evidence="1">
    <location>
        <begin position="28"/>
        <end position="83"/>
    </location>
</feature>
<dbReference type="Proteomes" id="UP001324427">
    <property type="component" value="Unassembled WGS sequence"/>
</dbReference>
<feature type="region of interest" description="Disordered" evidence="1">
    <location>
        <begin position="876"/>
        <end position="918"/>
    </location>
</feature>
<sequence>MRIRRPIEREEVTRRRLARERAAFDAVVDSASSRAVGRERGGDPQAQTRYVYPPTYFRQQRWQDRQRADKQRRRHEAQTERHEYARGTADELWLGRILVDLERATPKQKEVHTKRIETVRLPEGVRAVFRGNVGESILEIMQRTGSHAQIIPTQVTDTATDGSTVHSPPSERNTAIPPRMQRGFERLTLWGSPAQNAAAIDLLPDLAQALTEDDLNASKDLKDYTLRSEETDRFGSVVEGPQPAPDEEDVLMERWHEGEEGADDELGEGGLLGDVSADGQVDRPYRPEAKADDLHPADDENNLASQSGPAVMRAVWARNPLHLVQGVDRQLSRLHNPPSASQADPSLYHRLAIASPLAFTAHIAALTTRTPRTLLSRKLTTTHYRPASPQPHTLVARTTAELTSLFTDPLCAPHISAEAVEIALAYLARHRDFPAVRRVVAALENHATYVLTAGNFDVLLAAAAREEDVHNFRYLVGRMVRRRLKATWVTWVRLHELVCRRFPATATGDAARNVVDRMRERGVLAHAQARREVVANGIEAALAGYLAKQPGKEDASLDGFVGLCDERYSPAAFLSGEASAAPTPTTTATTATKARSSSSSSCPAAAAAAASSNDANVRHTTMAPQPREWLTTSTANRMAKLLLAHGRTRDALAVVALLQAAGERPGVDTLNTFLASAARAGDAGAAVKVVGWFGLVMKNQKEGISRPIKLDERSFTLLFELVWAGRWVNMLRVVWRYACCAGMVSWGMERRVRGSLLAYVPAPGAYRVREGRAVEAEARRVAREGLRGSDLRKRQKEEVVGGDLAAAEGDAEGVAGREKATTKATRSDVFFGWAGKFAVGVGDERLAGGGYGQPPMLPPDPWGLTEHEREVLALSAQPRSGGASTSISTSTSTATATAVDDNDSHNANHKAGDDDNGDVVGVRIGAGVEEGSPPPTDDPHHQRRRRLLALLEADLGEAASLRPTVPFGALLEQAWRKDVRWKARGLGQRAAGWEGDVDVDVDVNSEALVGKTEEGVEEKRAKAFAEAFEEMLRHGIRVPMVVGDVGRRRGGI</sequence>
<dbReference type="AlphaFoldDB" id="A0AAV9J3X8"/>
<feature type="region of interest" description="Disordered" evidence="1">
    <location>
        <begin position="575"/>
        <end position="600"/>
    </location>
</feature>
<evidence type="ECO:0008006" key="4">
    <source>
        <dbReference type="Google" id="ProtNLM"/>
    </source>
</evidence>
<dbReference type="InterPro" id="IPR011990">
    <property type="entry name" value="TPR-like_helical_dom_sf"/>
</dbReference>
<evidence type="ECO:0000313" key="2">
    <source>
        <dbReference type="EMBL" id="KAK4539425.1"/>
    </source>
</evidence>
<keyword evidence="3" id="KW-1185">Reference proteome</keyword>
<feature type="compositionally biased region" description="Basic and acidic residues" evidence="1">
    <location>
        <begin position="280"/>
        <end position="298"/>
    </location>
</feature>
<feature type="region of interest" description="Disordered" evidence="1">
    <location>
        <begin position="261"/>
        <end position="305"/>
    </location>
</feature>
<organism evidence="2 3">
    <name type="scientific">Oleoguttula mirabilis</name>
    <dbReference type="NCBI Taxonomy" id="1507867"/>
    <lineage>
        <taxon>Eukaryota</taxon>
        <taxon>Fungi</taxon>
        <taxon>Dikarya</taxon>
        <taxon>Ascomycota</taxon>
        <taxon>Pezizomycotina</taxon>
        <taxon>Dothideomycetes</taxon>
        <taxon>Dothideomycetidae</taxon>
        <taxon>Mycosphaerellales</taxon>
        <taxon>Teratosphaeriaceae</taxon>
        <taxon>Oleoguttula</taxon>
    </lineage>
</organism>
<gene>
    <name evidence="2" type="ORF">LTR36_010946</name>
</gene>
<comment type="caution">
    <text evidence="2">The sequence shown here is derived from an EMBL/GenBank/DDBJ whole genome shotgun (WGS) entry which is preliminary data.</text>
</comment>
<proteinExistence type="predicted"/>